<name>A0A8T1E4U1_9STRA</name>
<reference evidence="1" key="1">
    <citation type="submission" date="2018-10" db="EMBL/GenBank/DDBJ databases">
        <title>Effector identification in a new, highly contiguous assembly of the strawberry crown rot pathogen Phytophthora cactorum.</title>
        <authorList>
            <person name="Armitage A.D."/>
            <person name="Nellist C.F."/>
            <person name="Bates H."/>
            <person name="Vickerstaff R.J."/>
            <person name="Harrison R.J."/>
        </authorList>
    </citation>
    <scope>NUCLEOTIDE SEQUENCE</scope>
    <source>
        <strain evidence="1">4040</strain>
    </source>
</reference>
<dbReference type="EMBL" id="RCMK01000109">
    <property type="protein sequence ID" value="KAG2948497.1"/>
    <property type="molecule type" value="Genomic_DNA"/>
</dbReference>
<sequence>MIEALLCRCETIASQQWVSAMENVVVTILHACTGLPVALSFTCMLGQYHCGQVKLRTGRGYFDGKAWCDDHVCIEPNIGSRLAEASISLRTAIITILGSHSCNDEKLTPWFTEGKALGLQWNLSALTLSMPVENIAKEIGRLRVLCIADTASNNQLNKLLGSLRHVAIRHLV</sequence>
<comment type="caution">
    <text evidence="1">The sequence shown here is derived from an EMBL/GenBank/DDBJ whole genome shotgun (WGS) entry which is preliminary data.</text>
</comment>
<proteinExistence type="predicted"/>
<protein>
    <submittedName>
        <fullName evidence="1">Uncharacterized protein</fullName>
    </submittedName>
</protein>
<gene>
    <name evidence="1" type="ORF">PC117_g5971</name>
</gene>
<organism evidence="1 2">
    <name type="scientific">Phytophthora cactorum</name>
    <dbReference type="NCBI Taxonomy" id="29920"/>
    <lineage>
        <taxon>Eukaryota</taxon>
        <taxon>Sar</taxon>
        <taxon>Stramenopiles</taxon>
        <taxon>Oomycota</taxon>
        <taxon>Peronosporomycetes</taxon>
        <taxon>Peronosporales</taxon>
        <taxon>Peronosporaceae</taxon>
        <taxon>Phytophthora</taxon>
    </lineage>
</organism>
<evidence type="ECO:0000313" key="1">
    <source>
        <dbReference type="EMBL" id="KAG2948497.1"/>
    </source>
</evidence>
<dbReference type="AlphaFoldDB" id="A0A8T1E4U1"/>
<dbReference type="Proteomes" id="UP000736787">
    <property type="component" value="Unassembled WGS sequence"/>
</dbReference>
<evidence type="ECO:0000313" key="2">
    <source>
        <dbReference type="Proteomes" id="UP000736787"/>
    </source>
</evidence>
<accession>A0A8T1E4U1</accession>